<reference evidence="1 2" key="1">
    <citation type="submission" date="2019-07" db="EMBL/GenBank/DDBJ databases">
        <title>Qingshengfaniella alkalisoli gen. nov., sp. nov., isolated from saline soil.</title>
        <authorList>
            <person name="Xu L."/>
            <person name="Huang X.-X."/>
            <person name="Sun J.-Q."/>
        </authorList>
    </citation>
    <scope>NUCLEOTIDE SEQUENCE [LARGE SCALE GENOMIC DNA]</scope>
    <source>
        <strain evidence="1 2">DSM 27279</strain>
    </source>
</reference>
<gene>
    <name evidence="1" type="primary">trbK</name>
    <name evidence="1" type="ORF">FOZ76_23045</name>
</gene>
<dbReference type="InterPro" id="IPR027584">
    <property type="entry name" value="TrbK_RP4"/>
</dbReference>
<dbReference type="AlphaFoldDB" id="A0A556AD40"/>
<evidence type="ECO:0000313" key="2">
    <source>
        <dbReference type="Proteomes" id="UP000318405"/>
    </source>
</evidence>
<dbReference type="NCBIfam" id="TIGR04359">
    <property type="entry name" value="TrbK_RP4"/>
    <property type="match status" value="1"/>
</dbReference>
<name>A0A556AD40_9BURK</name>
<dbReference type="Proteomes" id="UP000318405">
    <property type="component" value="Unassembled WGS sequence"/>
</dbReference>
<comment type="caution">
    <text evidence="1">The sequence shown here is derived from an EMBL/GenBank/DDBJ whole genome shotgun (WGS) entry which is preliminary data.</text>
</comment>
<accession>A0A556AD40</accession>
<keyword evidence="2" id="KW-1185">Reference proteome</keyword>
<organism evidence="1 2">
    <name type="scientific">Verticiella sediminum</name>
    <dbReference type="NCBI Taxonomy" id="1247510"/>
    <lineage>
        <taxon>Bacteria</taxon>
        <taxon>Pseudomonadati</taxon>
        <taxon>Pseudomonadota</taxon>
        <taxon>Betaproteobacteria</taxon>
        <taxon>Burkholderiales</taxon>
        <taxon>Alcaligenaceae</taxon>
        <taxon>Verticiella</taxon>
    </lineage>
</organism>
<proteinExistence type="predicted"/>
<dbReference type="EMBL" id="VLTJ01000039">
    <property type="protein sequence ID" value="TSH90805.1"/>
    <property type="molecule type" value="Genomic_DNA"/>
</dbReference>
<keyword evidence="1" id="KW-0449">Lipoprotein</keyword>
<sequence length="76" mass="8291">MEAEVAVLKGLVVGVLMGSVLVGCGDDASADKQYDVSDETCKADYWKTLPAGKSRDDLVAQCLRRGEYKHSEPKTW</sequence>
<dbReference type="OrthoDB" id="9182612at2"/>
<protein>
    <submittedName>
        <fullName evidence="1">Entry exclusion lipoprotein TrbK</fullName>
    </submittedName>
</protein>
<evidence type="ECO:0000313" key="1">
    <source>
        <dbReference type="EMBL" id="TSH90805.1"/>
    </source>
</evidence>